<protein>
    <submittedName>
        <fullName evidence="2">Uncharacterized protein</fullName>
    </submittedName>
</protein>
<sequence>MNSKHDIFWSMISLVILTSVLKKRGTDLIILSRGQVTRTNLSWHPLKFHALAGGYKAIKYDLKLQQAPSSCFRIILLTYYLICLTAAPWPFVSGTDTRPRTLRLKTSHLPVGRHDLRKYANGESRKTLLLIPLILVTHKL</sequence>
<evidence type="ECO:0000313" key="2">
    <source>
        <dbReference type="EMBL" id="GBN27524.1"/>
    </source>
</evidence>
<evidence type="ECO:0000256" key="1">
    <source>
        <dbReference type="SAM" id="SignalP"/>
    </source>
</evidence>
<keyword evidence="3" id="KW-1185">Reference proteome</keyword>
<feature type="signal peptide" evidence="1">
    <location>
        <begin position="1"/>
        <end position="22"/>
    </location>
</feature>
<comment type="caution">
    <text evidence="2">The sequence shown here is derived from an EMBL/GenBank/DDBJ whole genome shotgun (WGS) entry which is preliminary data.</text>
</comment>
<feature type="chain" id="PRO_5021315130" evidence="1">
    <location>
        <begin position="23"/>
        <end position="140"/>
    </location>
</feature>
<keyword evidence="1" id="KW-0732">Signal</keyword>
<accession>A0A4Y2MMB1</accession>
<name>A0A4Y2MMB1_ARAVE</name>
<gene>
    <name evidence="2" type="ORF">AVEN_224942_1</name>
</gene>
<evidence type="ECO:0000313" key="3">
    <source>
        <dbReference type="Proteomes" id="UP000499080"/>
    </source>
</evidence>
<reference evidence="2 3" key="1">
    <citation type="journal article" date="2019" name="Sci. Rep.">
        <title>Orb-weaving spider Araneus ventricosus genome elucidates the spidroin gene catalogue.</title>
        <authorList>
            <person name="Kono N."/>
            <person name="Nakamura H."/>
            <person name="Ohtoshi R."/>
            <person name="Moran D.A.P."/>
            <person name="Shinohara A."/>
            <person name="Yoshida Y."/>
            <person name="Fujiwara M."/>
            <person name="Mori M."/>
            <person name="Tomita M."/>
            <person name="Arakawa K."/>
        </authorList>
    </citation>
    <scope>NUCLEOTIDE SEQUENCE [LARGE SCALE GENOMIC DNA]</scope>
</reference>
<dbReference type="AlphaFoldDB" id="A0A4Y2MMB1"/>
<dbReference type="Proteomes" id="UP000499080">
    <property type="component" value="Unassembled WGS sequence"/>
</dbReference>
<proteinExistence type="predicted"/>
<organism evidence="2 3">
    <name type="scientific">Araneus ventricosus</name>
    <name type="common">Orbweaver spider</name>
    <name type="synonym">Epeira ventricosa</name>
    <dbReference type="NCBI Taxonomy" id="182803"/>
    <lineage>
        <taxon>Eukaryota</taxon>
        <taxon>Metazoa</taxon>
        <taxon>Ecdysozoa</taxon>
        <taxon>Arthropoda</taxon>
        <taxon>Chelicerata</taxon>
        <taxon>Arachnida</taxon>
        <taxon>Araneae</taxon>
        <taxon>Araneomorphae</taxon>
        <taxon>Entelegynae</taxon>
        <taxon>Araneoidea</taxon>
        <taxon>Araneidae</taxon>
        <taxon>Araneus</taxon>
    </lineage>
</organism>
<dbReference type="EMBL" id="BGPR01007519">
    <property type="protein sequence ID" value="GBN27524.1"/>
    <property type="molecule type" value="Genomic_DNA"/>
</dbReference>